<gene>
    <name evidence="1" type="ORF">EHAR0213_LOCUS17119</name>
</gene>
<dbReference type="EMBL" id="HBII01040918">
    <property type="protein sequence ID" value="CAE0358197.1"/>
    <property type="molecule type" value="Transcribed_RNA"/>
</dbReference>
<protein>
    <submittedName>
        <fullName evidence="1">Uncharacterized protein</fullName>
    </submittedName>
</protein>
<sequence>MGLKEKSTLKTMFYGEDVEIKVLEGQNKILSAMYDDEKTDPDKLSKPIQKEITEVTQMKMDDIADVMKKYNQLSGFHKFLIKRRERGEPMPENSDELMDIYRYERPSFLFDRNKKTKYSKKERMYMFRAKHT</sequence>
<organism evidence="1">
    <name type="scientific">Euplotes harpa</name>
    <dbReference type="NCBI Taxonomy" id="151035"/>
    <lineage>
        <taxon>Eukaryota</taxon>
        <taxon>Sar</taxon>
        <taxon>Alveolata</taxon>
        <taxon>Ciliophora</taxon>
        <taxon>Intramacronucleata</taxon>
        <taxon>Spirotrichea</taxon>
        <taxon>Hypotrichia</taxon>
        <taxon>Euplotida</taxon>
        <taxon>Euplotidae</taxon>
        <taxon>Euplotes</taxon>
    </lineage>
</organism>
<evidence type="ECO:0000313" key="1">
    <source>
        <dbReference type="EMBL" id="CAE0358197.1"/>
    </source>
</evidence>
<accession>A0A7S3JN92</accession>
<proteinExistence type="predicted"/>
<reference evidence="1" key="1">
    <citation type="submission" date="2021-01" db="EMBL/GenBank/DDBJ databases">
        <authorList>
            <person name="Corre E."/>
            <person name="Pelletier E."/>
            <person name="Niang G."/>
            <person name="Scheremetjew M."/>
            <person name="Finn R."/>
            <person name="Kale V."/>
            <person name="Holt S."/>
            <person name="Cochrane G."/>
            <person name="Meng A."/>
            <person name="Brown T."/>
            <person name="Cohen L."/>
        </authorList>
    </citation>
    <scope>NUCLEOTIDE SEQUENCE</scope>
    <source>
        <strain evidence="1">FSP1.4</strain>
    </source>
</reference>
<name>A0A7S3JN92_9SPIT</name>
<dbReference type="AlphaFoldDB" id="A0A7S3JN92"/>